<feature type="non-terminal residue" evidence="1">
    <location>
        <position position="198"/>
    </location>
</feature>
<gene>
    <name evidence="1" type="ORF">VOLCADRAFT_118291</name>
</gene>
<proteinExistence type="predicted"/>
<dbReference type="GeneID" id="9622198"/>
<protein>
    <submittedName>
        <fullName evidence="1">Uncharacterized protein</fullName>
    </submittedName>
</protein>
<dbReference type="EMBL" id="GL378355">
    <property type="protein sequence ID" value="EFJ45714.1"/>
    <property type="molecule type" value="Genomic_DNA"/>
</dbReference>
<evidence type="ECO:0000313" key="1">
    <source>
        <dbReference type="EMBL" id="EFJ45714.1"/>
    </source>
</evidence>
<accession>D8U398</accession>
<dbReference type="AlphaFoldDB" id="D8U398"/>
<evidence type="ECO:0000313" key="2">
    <source>
        <dbReference type="Proteomes" id="UP000001058"/>
    </source>
</evidence>
<keyword evidence="2" id="KW-1185">Reference proteome</keyword>
<dbReference type="OrthoDB" id="288987at2759"/>
<name>D8U398_VOLCA</name>
<organism evidence="2">
    <name type="scientific">Volvox carteri f. nagariensis</name>
    <dbReference type="NCBI Taxonomy" id="3068"/>
    <lineage>
        <taxon>Eukaryota</taxon>
        <taxon>Viridiplantae</taxon>
        <taxon>Chlorophyta</taxon>
        <taxon>core chlorophytes</taxon>
        <taxon>Chlorophyceae</taxon>
        <taxon>CS clade</taxon>
        <taxon>Chlamydomonadales</taxon>
        <taxon>Volvocaceae</taxon>
        <taxon>Volvox</taxon>
    </lineage>
</organism>
<dbReference type="InParanoid" id="D8U398"/>
<dbReference type="STRING" id="3068.D8U398"/>
<dbReference type="Proteomes" id="UP000001058">
    <property type="component" value="Unassembled WGS sequence"/>
</dbReference>
<dbReference type="RefSeq" id="XP_002953115.1">
    <property type="nucleotide sequence ID" value="XM_002953069.1"/>
</dbReference>
<reference evidence="1 2" key="1">
    <citation type="journal article" date="2010" name="Science">
        <title>Genomic analysis of organismal complexity in the multicellular green alga Volvox carteri.</title>
        <authorList>
            <person name="Prochnik S.E."/>
            <person name="Umen J."/>
            <person name="Nedelcu A.M."/>
            <person name="Hallmann A."/>
            <person name="Miller S.M."/>
            <person name="Nishii I."/>
            <person name="Ferris P."/>
            <person name="Kuo A."/>
            <person name="Mitros T."/>
            <person name="Fritz-Laylin L.K."/>
            <person name="Hellsten U."/>
            <person name="Chapman J."/>
            <person name="Simakov O."/>
            <person name="Rensing S.A."/>
            <person name="Terry A."/>
            <person name="Pangilinan J."/>
            <person name="Kapitonov V."/>
            <person name="Jurka J."/>
            <person name="Salamov A."/>
            <person name="Shapiro H."/>
            <person name="Schmutz J."/>
            <person name="Grimwood J."/>
            <person name="Lindquist E."/>
            <person name="Lucas S."/>
            <person name="Grigoriev I.V."/>
            <person name="Schmitt R."/>
            <person name="Kirk D."/>
            <person name="Rokhsar D.S."/>
        </authorList>
    </citation>
    <scope>NUCLEOTIDE SEQUENCE [LARGE SCALE GENOMIC DNA]</scope>
    <source>
        <strain evidence="2">f. Nagariensis / Eve</strain>
    </source>
</reference>
<dbReference type="KEGG" id="vcn:VOLCADRAFT_118291"/>
<sequence>MEACPVCGVLIHLHLLEAHVNSHFDEHPGLTSHINEPDIPTARCTVCGALVPLVMLDRHERDHESASAATAAYNPPAPLPPAAATSSSHCLPSIICPYGCGQWIPVSELDSHELAHVMMAEGGQGPPLAPVGFGPGPGPSDIGGGDDEWMQAGLDDSYLYDDTDELYDTAAASEAAARRLQEEQDFEALRAKYGFSDK</sequence>